<evidence type="ECO:0000259" key="15">
    <source>
        <dbReference type="PROSITE" id="PS50262"/>
    </source>
</evidence>
<evidence type="ECO:0000256" key="7">
    <source>
        <dbReference type="ARBA" id="ARBA00023040"/>
    </source>
</evidence>
<evidence type="ECO:0000256" key="4">
    <source>
        <dbReference type="ARBA" id="ARBA00022692"/>
    </source>
</evidence>
<keyword evidence="17" id="KW-1185">Reference proteome</keyword>
<evidence type="ECO:0000256" key="14">
    <source>
        <dbReference type="RuleBase" id="RU363047"/>
    </source>
</evidence>
<dbReference type="GO" id="GO:0004930">
    <property type="term" value="F:G protein-coupled receptor activity"/>
    <property type="evidence" value="ECO:0007669"/>
    <property type="project" value="UniProtKB-KW"/>
</dbReference>
<comment type="subcellular location">
    <subcellularLocation>
        <location evidence="1 14">Cell membrane</location>
        <topology evidence="1 14">Multi-pass membrane protein</topology>
    </subcellularLocation>
</comment>
<dbReference type="PROSITE" id="PS50262">
    <property type="entry name" value="G_PROTEIN_RECEP_F1_2"/>
    <property type="match status" value="1"/>
</dbReference>
<dbReference type="SUPFAM" id="SSF81321">
    <property type="entry name" value="Family A G protein-coupled receptor-like"/>
    <property type="match status" value="1"/>
</dbReference>
<evidence type="ECO:0000256" key="10">
    <source>
        <dbReference type="ARBA" id="ARBA00023170"/>
    </source>
</evidence>
<feature type="transmembrane region" description="Helical" evidence="14">
    <location>
        <begin position="25"/>
        <end position="47"/>
    </location>
</feature>
<dbReference type="InterPro" id="IPR000276">
    <property type="entry name" value="GPCR_Rhodpsn"/>
</dbReference>
<dbReference type="Proteomes" id="UP000694580">
    <property type="component" value="Chromosome 19"/>
</dbReference>
<organism evidence="16 17">
    <name type="scientific">Denticeps clupeoides</name>
    <name type="common">denticle herring</name>
    <dbReference type="NCBI Taxonomy" id="299321"/>
    <lineage>
        <taxon>Eukaryota</taxon>
        <taxon>Metazoa</taxon>
        <taxon>Chordata</taxon>
        <taxon>Craniata</taxon>
        <taxon>Vertebrata</taxon>
        <taxon>Euteleostomi</taxon>
        <taxon>Actinopterygii</taxon>
        <taxon>Neopterygii</taxon>
        <taxon>Teleostei</taxon>
        <taxon>Clupei</taxon>
        <taxon>Clupeiformes</taxon>
        <taxon>Denticipitoidei</taxon>
        <taxon>Denticipitidae</taxon>
        <taxon>Denticeps</taxon>
    </lineage>
</organism>
<dbReference type="Ensembl" id="ENSDCDT00010062763.1">
    <property type="protein sequence ID" value="ENSDCDP00010052280.1"/>
    <property type="gene ID" value="ENSDCDG00010030603.1"/>
</dbReference>
<accession>A0AAY4E3S4</accession>
<dbReference type="PANTHER" id="PTHR26450:SF87">
    <property type="entry name" value="OLFACTORY RECEPTOR 51F2"/>
    <property type="match status" value="1"/>
</dbReference>
<sequence length="314" mass="34985">VGFSSTETGFYITAFQSLGSGNTNYLLLGLGIIYLITLTANCLLLTLCMIDPSLHNPKYVAVCNLAVVDISMNSVIIPQMVRIFVFNLNHVSFGMCFTQMFFMHFFGDLETFSLALLAYDRFIAICWPLRYSAILTNTRMVLILAGIWLLVFLLEVFPVTLASKLPYCGSRMVKSCCCEHGPVYVLACGDTSYNRLLATAKTLSVLFSSLTFIILSYVVVVVAVLKIASSTQRSKAFFTCLTHSILVLVYYLPVILAYILPRLNVIRSPDVLTAVLTVSVTMPPMLNPIIYSLRTEELQIKIMKLLKRQKLSSA</sequence>
<evidence type="ECO:0000256" key="13">
    <source>
        <dbReference type="RuleBase" id="RU000688"/>
    </source>
</evidence>
<dbReference type="GO" id="GO:0005886">
    <property type="term" value="C:plasma membrane"/>
    <property type="evidence" value="ECO:0007669"/>
    <property type="project" value="UniProtKB-SubCell"/>
</dbReference>
<reference evidence="16" key="2">
    <citation type="submission" date="2025-08" db="UniProtKB">
        <authorList>
            <consortium name="Ensembl"/>
        </authorList>
    </citation>
    <scope>IDENTIFICATION</scope>
</reference>
<feature type="domain" description="G-protein coupled receptors family 1 profile" evidence="15">
    <location>
        <begin position="40"/>
        <end position="291"/>
    </location>
</feature>
<dbReference type="InterPro" id="IPR000725">
    <property type="entry name" value="Olfact_rcpt"/>
</dbReference>
<keyword evidence="4 13" id="KW-0812">Transmembrane</keyword>
<protein>
    <recommendedName>
        <fullName evidence="14">Olfactory receptor</fullName>
    </recommendedName>
</protein>
<evidence type="ECO:0000256" key="12">
    <source>
        <dbReference type="ARBA" id="ARBA00023224"/>
    </source>
</evidence>
<dbReference type="PROSITE" id="PS00237">
    <property type="entry name" value="G_PROTEIN_RECEP_F1_1"/>
    <property type="match status" value="1"/>
</dbReference>
<keyword evidence="10 13" id="KW-0675">Receptor</keyword>
<proteinExistence type="inferred from homology"/>
<dbReference type="Gene3D" id="1.20.1070.10">
    <property type="entry name" value="Rhodopsin 7-helix transmembrane proteins"/>
    <property type="match status" value="1"/>
</dbReference>
<evidence type="ECO:0000313" key="16">
    <source>
        <dbReference type="Ensembl" id="ENSDCDP00010052280.1"/>
    </source>
</evidence>
<dbReference type="InterPro" id="IPR017452">
    <property type="entry name" value="GPCR_Rhodpsn_7TM"/>
</dbReference>
<dbReference type="PRINTS" id="PR00245">
    <property type="entry name" value="OLFACTORYR"/>
</dbReference>
<keyword evidence="9" id="KW-1015">Disulfide bond</keyword>
<dbReference type="FunFam" id="1.20.1070.10:FF:000024">
    <property type="entry name" value="Olfactory receptor"/>
    <property type="match status" value="1"/>
</dbReference>
<evidence type="ECO:0000256" key="6">
    <source>
        <dbReference type="ARBA" id="ARBA00022989"/>
    </source>
</evidence>
<gene>
    <name evidence="16" type="primary">or40a1</name>
</gene>
<feature type="transmembrane region" description="Helical" evidence="14">
    <location>
        <begin position="101"/>
        <end position="119"/>
    </location>
</feature>
<keyword evidence="12 13" id="KW-0807">Transducer</keyword>
<keyword evidence="7 13" id="KW-0297">G-protein coupled receptor</keyword>
<dbReference type="InterPro" id="IPR050402">
    <property type="entry name" value="OR51/52/56-like"/>
</dbReference>
<dbReference type="GeneTree" id="ENSGT00950000182847"/>
<dbReference type="AlphaFoldDB" id="A0AAY4E3S4"/>
<evidence type="ECO:0000256" key="2">
    <source>
        <dbReference type="ARBA" id="ARBA00022475"/>
    </source>
</evidence>
<evidence type="ECO:0000256" key="5">
    <source>
        <dbReference type="ARBA" id="ARBA00022725"/>
    </source>
</evidence>
<feature type="transmembrane region" description="Helical" evidence="14">
    <location>
        <begin position="271"/>
        <end position="293"/>
    </location>
</feature>
<comment type="similarity">
    <text evidence="13">Belongs to the G-protein coupled receptor 1 family.</text>
</comment>
<evidence type="ECO:0000313" key="17">
    <source>
        <dbReference type="Proteomes" id="UP000694580"/>
    </source>
</evidence>
<keyword evidence="6 14" id="KW-1133">Transmembrane helix</keyword>
<evidence type="ECO:0000256" key="9">
    <source>
        <dbReference type="ARBA" id="ARBA00023157"/>
    </source>
</evidence>
<evidence type="ECO:0000256" key="3">
    <source>
        <dbReference type="ARBA" id="ARBA00022606"/>
    </source>
</evidence>
<dbReference type="PANTHER" id="PTHR26450">
    <property type="entry name" value="OLFACTORY RECEPTOR 56B1-RELATED"/>
    <property type="match status" value="1"/>
</dbReference>
<evidence type="ECO:0000256" key="11">
    <source>
        <dbReference type="ARBA" id="ARBA00023180"/>
    </source>
</evidence>
<dbReference type="PRINTS" id="PR00237">
    <property type="entry name" value="GPCRRHODOPSN"/>
</dbReference>
<reference evidence="16" key="3">
    <citation type="submission" date="2025-09" db="UniProtKB">
        <authorList>
            <consortium name="Ensembl"/>
        </authorList>
    </citation>
    <scope>IDENTIFICATION</scope>
</reference>
<keyword evidence="5 14" id="KW-0552">Olfaction</keyword>
<keyword evidence="3 14" id="KW-0716">Sensory transduction</keyword>
<evidence type="ECO:0000256" key="1">
    <source>
        <dbReference type="ARBA" id="ARBA00004651"/>
    </source>
</evidence>
<dbReference type="GO" id="GO:0004984">
    <property type="term" value="F:olfactory receptor activity"/>
    <property type="evidence" value="ECO:0007669"/>
    <property type="project" value="InterPro"/>
</dbReference>
<reference evidence="16 17" key="1">
    <citation type="submission" date="2020-06" db="EMBL/GenBank/DDBJ databases">
        <authorList>
            <consortium name="Wellcome Sanger Institute Data Sharing"/>
        </authorList>
    </citation>
    <scope>NUCLEOTIDE SEQUENCE [LARGE SCALE GENOMIC DNA]</scope>
</reference>
<feature type="transmembrane region" description="Helical" evidence="14">
    <location>
        <begin position="59"/>
        <end position="81"/>
    </location>
</feature>
<feature type="transmembrane region" description="Helical" evidence="14">
    <location>
        <begin position="237"/>
        <end position="259"/>
    </location>
</feature>
<evidence type="ECO:0000256" key="8">
    <source>
        <dbReference type="ARBA" id="ARBA00023136"/>
    </source>
</evidence>
<name>A0AAY4E3S4_9TELE</name>
<dbReference type="Pfam" id="PF13853">
    <property type="entry name" value="7tm_4"/>
    <property type="match status" value="1"/>
</dbReference>
<keyword evidence="11" id="KW-0325">Glycoprotein</keyword>
<feature type="transmembrane region" description="Helical" evidence="14">
    <location>
        <begin position="203"/>
        <end position="225"/>
    </location>
</feature>
<feature type="transmembrane region" description="Helical" evidence="14">
    <location>
        <begin position="140"/>
        <end position="162"/>
    </location>
</feature>
<keyword evidence="2 14" id="KW-1003">Cell membrane</keyword>
<keyword evidence="8 14" id="KW-0472">Membrane</keyword>